<feature type="region of interest" description="Disordered" evidence="1">
    <location>
        <begin position="66"/>
        <end position="101"/>
    </location>
</feature>
<evidence type="ECO:0000313" key="2">
    <source>
        <dbReference type="EMBL" id="TSE28637.1"/>
    </source>
</evidence>
<dbReference type="Proteomes" id="UP000318542">
    <property type="component" value="Unassembled WGS sequence"/>
</dbReference>
<evidence type="ECO:0000313" key="3">
    <source>
        <dbReference type="Proteomes" id="UP000318542"/>
    </source>
</evidence>
<feature type="compositionally biased region" description="Basic and acidic residues" evidence="1">
    <location>
        <begin position="41"/>
        <end position="52"/>
    </location>
</feature>
<name>A0A554WYI4_9BURK</name>
<sequence length="101" mass="10917">MHDLEVAGPADDDVTALVVLATVDQLREHAAGHRHRQARQPRVDVGRGDAVGIRRPDDQAARALRQRVGGQPLHRGRRGVGGEGDKGFGQHGTTGRWAESF</sequence>
<feature type="region of interest" description="Disordered" evidence="1">
    <location>
        <begin position="30"/>
        <end position="52"/>
    </location>
</feature>
<evidence type="ECO:0000256" key="1">
    <source>
        <dbReference type="SAM" id="MobiDB-lite"/>
    </source>
</evidence>
<gene>
    <name evidence="2" type="ORF">Tther_01945</name>
</gene>
<dbReference type="EMBL" id="VJOL01000041">
    <property type="protein sequence ID" value="TSE28637.1"/>
    <property type="molecule type" value="Genomic_DNA"/>
</dbReference>
<protein>
    <submittedName>
        <fullName evidence="2">Uncharacterized protein</fullName>
    </submittedName>
</protein>
<keyword evidence="3" id="KW-1185">Reference proteome</keyword>
<accession>A0A554WYI4</accession>
<organism evidence="2 3">
    <name type="scientific">Tepidimonas thermarum</name>
    <dbReference type="NCBI Taxonomy" id="335431"/>
    <lineage>
        <taxon>Bacteria</taxon>
        <taxon>Pseudomonadati</taxon>
        <taxon>Pseudomonadota</taxon>
        <taxon>Betaproteobacteria</taxon>
        <taxon>Burkholderiales</taxon>
        <taxon>Tepidimonas</taxon>
    </lineage>
</organism>
<dbReference type="AlphaFoldDB" id="A0A554WYI4"/>
<reference evidence="2 3" key="1">
    <citation type="submission" date="2019-07" db="EMBL/GenBank/DDBJ databases">
        <title>Tepidimonas thermarum AA-1 draft genome.</title>
        <authorList>
            <person name="Da Costa M.S."/>
            <person name="Froufe H.J.C."/>
            <person name="Egas C."/>
            <person name="Albuquerque L."/>
        </authorList>
    </citation>
    <scope>NUCLEOTIDE SEQUENCE [LARGE SCALE GENOMIC DNA]</scope>
    <source>
        <strain evidence="2 3">AA-1</strain>
    </source>
</reference>
<comment type="caution">
    <text evidence="2">The sequence shown here is derived from an EMBL/GenBank/DDBJ whole genome shotgun (WGS) entry which is preliminary data.</text>
</comment>
<proteinExistence type="predicted"/>